<comment type="similarity">
    <text evidence="2 6">Belongs to the MIP/aquaporin (TC 1.A.8) family.</text>
</comment>
<sequence>MTTLDTTPSMAQRLTAEAVGTFFLVTSALLAPAGTTFAVVGLTLAVMVIALGKVSGAQLNPAVTTGLITSGQFPAATGLLYMLAQIVGAVIAMLIGTAVLRELGTPAGPIAPKGLFWLMEFIGTFLLVTTVTRVVIGKASDAAASLSIGLALVVGIGISGASSGGVLNPAIAISLSVGGILSFGNVILYIVAPLLAGALAGLLTRFLATPSELRGEG</sequence>
<feature type="transmembrane region" description="Helical" evidence="7">
    <location>
        <begin position="115"/>
        <end position="136"/>
    </location>
</feature>
<dbReference type="RefSeq" id="WP_124869226.1">
    <property type="nucleotide sequence ID" value="NZ_CP034183.1"/>
</dbReference>
<evidence type="ECO:0000256" key="3">
    <source>
        <dbReference type="ARBA" id="ARBA00022692"/>
    </source>
</evidence>
<evidence type="ECO:0000256" key="7">
    <source>
        <dbReference type="SAM" id="Phobius"/>
    </source>
</evidence>
<keyword evidence="6" id="KW-0813">Transport</keyword>
<evidence type="ECO:0000313" key="8">
    <source>
        <dbReference type="EMBL" id="AZI42502.1"/>
    </source>
</evidence>
<evidence type="ECO:0000313" key="9">
    <source>
        <dbReference type="Proteomes" id="UP000276417"/>
    </source>
</evidence>
<dbReference type="PRINTS" id="PR00783">
    <property type="entry name" value="MINTRINSICP"/>
</dbReference>
<organism evidence="8 9">
    <name type="scientific">Deinococcus psychrotolerans</name>
    <dbReference type="NCBI Taxonomy" id="2489213"/>
    <lineage>
        <taxon>Bacteria</taxon>
        <taxon>Thermotogati</taxon>
        <taxon>Deinococcota</taxon>
        <taxon>Deinococci</taxon>
        <taxon>Deinococcales</taxon>
        <taxon>Deinococcaceae</taxon>
        <taxon>Deinococcus</taxon>
    </lineage>
</organism>
<accession>A0A3G8YAW2</accession>
<keyword evidence="5 7" id="KW-0472">Membrane</keyword>
<evidence type="ECO:0000256" key="5">
    <source>
        <dbReference type="ARBA" id="ARBA00023136"/>
    </source>
</evidence>
<dbReference type="Gene3D" id="1.20.1080.10">
    <property type="entry name" value="Glycerol uptake facilitator protein"/>
    <property type="match status" value="2"/>
</dbReference>
<gene>
    <name evidence="8" type="ORF">EHF33_06865</name>
</gene>
<dbReference type="OrthoDB" id="9807293at2"/>
<dbReference type="PANTHER" id="PTHR19139:SF199">
    <property type="entry name" value="MIP17260P"/>
    <property type="match status" value="1"/>
</dbReference>
<evidence type="ECO:0000256" key="2">
    <source>
        <dbReference type="ARBA" id="ARBA00006175"/>
    </source>
</evidence>
<dbReference type="InterPro" id="IPR034294">
    <property type="entry name" value="Aquaporin_transptr"/>
</dbReference>
<feature type="transmembrane region" description="Helical" evidence="7">
    <location>
        <begin position="143"/>
        <end position="166"/>
    </location>
</feature>
<dbReference type="SUPFAM" id="SSF81338">
    <property type="entry name" value="Aquaporin-like"/>
    <property type="match status" value="1"/>
</dbReference>
<keyword evidence="4 7" id="KW-1133">Transmembrane helix</keyword>
<keyword evidence="3 6" id="KW-0812">Transmembrane</keyword>
<feature type="transmembrane region" description="Helical" evidence="7">
    <location>
        <begin position="20"/>
        <end position="52"/>
    </location>
</feature>
<evidence type="ECO:0000256" key="4">
    <source>
        <dbReference type="ARBA" id="ARBA00022989"/>
    </source>
</evidence>
<reference evidence="8 9" key="1">
    <citation type="submission" date="2018-11" db="EMBL/GenBank/DDBJ databases">
        <title>Deinococcus shelandsis sp. nov., isolated from South Shetland Islands soil of Antarctica.</title>
        <authorList>
            <person name="Tian J."/>
        </authorList>
    </citation>
    <scope>NUCLEOTIDE SEQUENCE [LARGE SCALE GENOMIC DNA]</scope>
    <source>
        <strain evidence="8 9">S14-83T</strain>
    </source>
</reference>
<proteinExistence type="inferred from homology"/>
<dbReference type="GO" id="GO:0015250">
    <property type="term" value="F:water channel activity"/>
    <property type="evidence" value="ECO:0007669"/>
    <property type="project" value="TreeGrafter"/>
</dbReference>
<feature type="transmembrane region" description="Helical" evidence="7">
    <location>
        <begin position="73"/>
        <end position="95"/>
    </location>
</feature>
<feature type="transmembrane region" description="Helical" evidence="7">
    <location>
        <begin position="186"/>
        <end position="208"/>
    </location>
</feature>
<evidence type="ECO:0008006" key="10">
    <source>
        <dbReference type="Google" id="ProtNLM"/>
    </source>
</evidence>
<protein>
    <recommendedName>
        <fullName evidence="10">Porin</fullName>
    </recommendedName>
</protein>
<dbReference type="AlphaFoldDB" id="A0A3G8YAW2"/>
<dbReference type="Pfam" id="PF00230">
    <property type="entry name" value="MIP"/>
    <property type="match status" value="1"/>
</dbReference>
<dbReference type="InterPro" id="IPR023271">
    <property type="entry name" value="Aquaporin-like"/>
</dbReference>
<dbReference type="Proteomes" id="UP000276417">
    <property type="component" value="Chromosome 1"/>
</dbReference>
<dbReference type="EMBL" id="CP034183">
    <property type="protein sequence ID" value="AZI42502.1"/>
    <property type="molecule type" value="Genomic_DNA"/>
</dbReference>
<comment type="subcellular location">
    <subcellularLocation>
        <location evidence="1">Membrane</location>
        <topology evidence="1">Multi-pass membrane protein</topology>
    </subcellularLocation>
</comment>
<name>A0A3G8YAW2_9DEIO</name>
<dbReference type="InterPro" id="IPR000425">
    <property type="entry name" value="MIP"/>
</dbReference>
<dbReference type="GO" id="GO:0005886">
    <property type="term" value="C:plasma membrane"/>
    <property type="evidence" value="ECO:0007669"/>
    <property type="project" value="TreeGrafter"/>
</dbReference>
<evidence type="ECO:0000256" key="6">
    <source>
        <dbReference type="RuleBase" id="RU000477"/>
    </source>
</evidence>
<dbReference type="KEGG" id="dph:EHF33_06865"/>
<keyword evidence="9" id="KW-1185">Reference proteome</keyword>
<dbReference type="PANTHER" id="PTHR19139">
    <property type="entry name" value="AQUAPORIN TRANSPORTER"/>
    <property type="match status" value="1"/>
</dbReference>
<evidence type="ECO:0000256" key="1">
    <source>
        <dbReference type="ARBA" id="ARBA00004141"/>
    </source>
</evidence>